<evidence type="ECO:0000313" key="1">
    <source>
        <dbReference type="EMBL" id="GGU38540.1"/>
    </source>
</evidence>
<keyword evidence="2" id="KW-1185">Reference proteome</keyword>
<sequence length="260" mass="27158">MLGWEGPVAVRPGLSAFSGGTVREIAELVDVADPGWPVVADAIAEGVTSCVVLPPDHSACRATLLQLQVTARSLLGAVVLNSGGLALHHGWLRVYGGSGGSLPSLAEVNGFPASFDPSWVPEAGLVLAHDVLGGVFALNGADCAGHGRPGEPGQVVYFAPDSLEWETFDGGYSHWLLWLLDGGPAGYYADSFWPSWQAEVAELGLRDAITMWPPLFSKEGAENVAGTTRSAVPLGQQLSFSVDFARQFGLPDPGPLGLLT</sequence>
<dbReference type="Pfam" id="PF10946">
    <property type="entry name" value="DUF2625"/>
    <property type="match status" value="1"/>
</dbReference>
<comment type="caution">
    <text evidence="1">The sequence shown here is derived from an EMBL/GenBank/DDBJ whole genome shotgun (WGS) entry which is preliminary data.</text>
</comment>
<dbReference type="InterPro" id="IPR021239">
    <property type="entry name" value="DUF2625"/>
</dbReference>
<dbReference type="EMBL" id="BMRE01000012">
    <property type="protein sequence ID" value="GGU38540.1"/>
    <property type="molecule type" value="Genomic_DNA"/>
</dbReference>
<protein>
    <recommendedName>
        <fullName evidence="3">DUF2625 domain-containing protein</fullName>
    </recommendedName>
</protein>
<gene>
    <name evidence="1" type="ORF">GCM10010178_33560</name>
</gene>
<evidence type="ECO:0008006" key="3">
    <source>
        <dbReference type="Google" id="ProtNLM"/>
    </source>
</evidence>
<proteinExistence type="predicted"/>
<dbReference type="Proteomes" id="UP000649573">
    <property type="component" value="Unassembled WGS sequence"/>
</dbReference>
<accession>A0ABQ2UL31</accession>
<name>A0ABQ2UL31_9PSEU</name>
<dbReference type="NCBIfam" id="NF008496">
    <property type="entry name" value="PRK11408.1-3"/>
    <property type="match status" value="1"/>
</dbReference>
<reference evidence="2" key="1">
    <citation type="journal article" date="2019" name="Int. J. Syst. Evol. Microbiol.">
        <title>The Global Catalogue of Microorganisms (GCM) 10K type strain sequencing project: providing services to taxonomists for standard genome sequencing and annotation.</title>
        <authorList>
            <consortium name="The Broad Institute Genomics Platform"/>
            <consortium name="The Broad Institute Genome Sequencing Center for Infectious Disease"/>
            <person name="Wu L."/>
            <person name="Ma J."/>
        </authorList>
    </citation>
    <scope>NUCLEOTIDE SEQUENCE [LARGE SCALE GENOMIC DNA]</scope>
    <source>
        <strain evidence="2">JCM 3296</strain>
    </source>
</reference>
<organism evidence="1 2">
    <name type="scientific">Lentzea flava</name>
    <dbReference type="NCBI Taxonomy" id="103732"/>
    <lineage>
        <taxon>Bacteria</taxon>
        <taxon>Bacillati</taxon>
        <taxon>Actinomycetota</taxon>
        <taxon>Actinomycetes</taxon>
        <taxon>Pseudonocardiales</taxon>
        <taxon>Pseudonocardiaceae</taxon>
        <taxon>Lentzea</taxon>
    </lineage>
</organism>
<evidence type="ECO:0000313" key="2">
    <source>
        <dbReference type="Proteomes" id="UP000649573"/>
    </source>
</evidence>